<reference evidence="1" key="1">
    <citation type="submission" date="2023-11" db="EMBL/GenBank/DDBJ databases">
        <authorList>
            <person name="Poullet M."/>
        </authorList>
    </citation>
    <scope>NUCLEOTIDE SEQUENCE</scope>
    <source>
        <strain evidence="1">E1834</strain>
    </source>
</reference>
<sequence>MITFCPTSFSSSSQKHLHIPIKPPQNFTKKYLAFFSVFLCFRLEGTTKKI</sequence>
<evidence type="ECO:0000313" key="1">
    <source>
        <dbReference type="EMBL" id="CAK5025689.1"/>
    </source>
</evidence>
<dbReference type="EMBL" id="CAVMJV010000004">
    <property type="protein sequence ID" value="CAK5025689.1"/>
    <property type="molecule type" value="Genomic_DNA"/>
</dbReference>
<protein>
    <submittedName>
        <fullName evidence="1">Uncharacterized protein</fullName>
    </submittedName>
</protein>
<proteinExistence type="predicted"/>
<dbReference type="Proteomes" id="UP001497535">
    <property type="component" value="Unassembled WGS sequence"/>
</dbReference>
<comment type="caution">
    <text evidence="1">The sequence shown here is derived from an EMBL/GenBank/DDBJ whole genome shotgun (WGS) entry which is preliminary data.</text>
</comment>
<gene>
    <name evidence="1" type="ORF">MENTE1834_LOCUS5858</name>
</gene>
<evidence type="ECO:0000313" key="2">
    <source>
        <dbReference type="Proteomes" id="UP001497535"/>
    </source>
</evidence>
<keyword evidence="2" id="KW-1185">Reference proteome</keyword>
<organism evidence="1 2">
    <name type="scientific">Meloidogyne enterolobii</name>
    <name type="common">Root-knot nematode worm</name>
    <name type="synonym">Meloidogyne mayaguensis</name>
    <dbReference type="NCBI Taxonomy" id="390850"/>
    <lineage>
        <taxon>Eukaryota</taxon>
        <taxon>Metazoa</taxon>
        <taxon>Ecdysozoa</taxon>
        <taxon>Nematoda</taxon>
        <taxon>Chromadorea</taxon>
        <taxon>Rhabditida</taxon>
        <taxon>Tylenchina</taxon>
        <taxon>Tylenchomorpha</taxon>
        <taxon>Tylenchoidea</taxon>
        <taxon>Meloidogynidae</taxon>
        <taxon>Meloidogyninae</taxon>
        <taxon>Meloidogyne</taxon>
    </lineage>
</organism>
<name>A0ACB0Y0N4_MELEN</name>
<accession>A0ACB0Y0N4</accession>